<dbReference type="PROSITE" id="PS50109">
    <property type="entry name" value="HIS_KIN"/>
    <property type="match status" value="1"/>
</dbReference>
<keyword evidence="6" id="KW-0547">Nucleotide-binding</keyword>
<evidence type="ECO:0000256" key="7">
    <source>
        <dbReference type="ARBA" id="ARBA00022777"/>
    </source>
</evidence>
<keyword evidence="9" id="KW-0812">Transmembrane</keyword>
<reference evidence="11 12" key="1">
    <citation type="journal article" date="2018" name="Microbiol. Resour. Announc.">
        <title>Complete Genome Sequence of Acidithiobacillus ferridurans JCM 18981.</title>
        <authorList>
            <person name="Miyauchi T."/>
            <person name="Kouzuma A."/>
            <person name="Abe T."/>
            <person name="Watanabe K."/>
        </authorList>
    </citation>
    <scope>NUCLEOTIDE SEQUENCE [LARGE SCALE GENOMIC DNA]</scope>
    <source>
        <strain evidence="12">ATCC 33020 / DSM 29468 / JCM 18981 / 11Fe</strain>
    </source>
</reference>
<dbReference type="SUPFAM" id="SSF47384">
    <property type="entry name" value="Homodimeric domain of signal transducing histidine kinase"/>
    <property type="match status" value="1"/>
</dbReference>
<evidence type="ECO:0000313" key="11">
    <source>
        <dbReference type="EMBL" id="BBF65208.1"/>
    </source>
</evidence>
<sequence>MHSTNHAMSHGALNLQRVLLLRGIAVIGQGMTIAVVTIILGWHIPIWHLAAVVAVEILLIIATTVRLTSPRPISNHEFFTQLLADVAILVALLYFSGGPTNPFIALLLLPLVIAVATLPKIYGWSMAAITVMCYSGLMAFYVPLPLHALATYEMKLLIWGMWFEFIIIAGAISYFVKRMSDSLQERDQAIAHAREEKLMMDRVVDLGALAAGVAHELGTPLATMTIIAKDLQQDYKETQNLSESLGILYEQLQRCKRILSTMSASAGQLQASSGCQLRIEEYLHNIITEWGDARPGIHVEFRSDGAGSTAKIVAEHTLTQALTNIFNNAADESPDYVEIDVHCSDHDVVIDVCDLGRGVTPEIARDAGQPFFSKKEDGLGLGFFLATTIINRLGGSVSLFSRREGGSCTRVVFPLTSLLISTNN</sequence>
<dbReference type="SUPFAM" id="SSF55874">
    <property type="entry name" value="ATPase domain of HSP90 chaperone/DNA topoisomerase II/histidine kinase"/>
    <property type="match status" value="1"/>
</dbReference>
<feature type="transmembrane region" description="Helical" evidence="9">
    <location>
        <begin position="20"/>
        <end position="40"/>
    </location>
</feature>
<feature type="transmembrane region" description="Helical" evidence="9">
    <location>
        <begin position="46"/>
        <end position="66"/>
    </location>
</feature>
<dbReference type="AlphaFoldDB" id="A0A2Z6IHK9"/>
<feature type="transmembrane region" description="Helical" evidence="9">
    <location>
        <begin position="156"/>
        <end position="176"/>
    </location>
</feature>
<keyword evidence="9" id="KW-1133">Transmembrane helix</keyword>
<dbReference type="EMBL" id="AP018795">
    <property type="protein sequence ID" value="BBF65208.1"/>
    <property type="molecule type" value="Genomic_DNA"/>
</dbReference>
<dbReference type="Gene3D" id="1.10.287.130">
    <property type="match status" value="1"/>
</dbReference>
<comment type="subcellular location">
    <subcellularLocation>
        <location evidence="2">Cell membrane</location>
        <topology evidence="2">Multi-pass membrane protein</topology>
    </subcellularLocation>
</comment>
<protein>
    <recommendedName>
        <fullName evidence="3">histidine kinase</fullName>
        <ecNumber evidence="3">2.7.13.3</ecNumber>
    </recommendedName>
</protein>
<dbReference type="Pfam" id="PF02518">
    <property type="entry name" value="HATPase_c"/>
    <property type="match status" value="1"/>
</dbReference>
<keyword evidence="12" id="KW-1185">Reference proteome</keyword>
<evidence type="ECO:0000256" key="2">
    <source>
        <dbReference type="ARBA" id="ARBA00004651"/>
    </source>
</evidence>
<dbReference type="GO" id="GO:0005886">
    <property type="term" value="C:plasma membrane"/>
    <property type="evidence" value="ECO:0007669"/>
    <property type="project" value="UniProtKB-SubCell"/>
</dbReference>
<dbReference type="InterPro" id="IPR003594">
    <property type="entry name" value="HATPase_dom"/>
</dbReference>
<keyword evidence="5" id="KW-0808">Transferase</keyword>
<dbReference type="CDD" id="cd00082">
    <property type="entry name" value="HisKA"/>
    <property type="match status" value="1"/>
</dbReference>
<organism evidence="11 12">
    <name type="scientific">Acidithiobacillus ferridurans</name>
    <dbReference type="NCBI Taxonomy" id="1232575"/>
    <lineage>
        <taxon>Bacteria</taxon>
        <taxon>Pseudomonadati</taxon>
        <taxon>Pseudomonadota</taxon>
        <taxon>Acidithiobacillia</taxon>
        <taxon>Acidithiobacillales</taxon>
        <taxon>Acidithiobacillaceae</taxon>
        <taxon>Acidithiobacillus</taxon>
    </lineage>
</organism>
<keyword evidence="4" id="KW-1003">Cell membrane</keyword>
<dbReference type="KEGG" id="afj:AFERRID_14260"/>
<dbReference type="Proteomes" id="UP000280188">
    <property type="component" value="Chromosome"/>
</dbReference>
<dbReference type="InterPro" id="IPR005467">
    <property type="entry name" value="His_kinase_dom"/>
</dbReference>
<dbReference type="InterPro" id="IPR036890">
    <property type="entry name" value="HATPase_C_sf"/>
</dbReference>
<evidence type="ECO:0000256" key="6">
    <source>
        <dbReference type="ARBA" id="ARBA00022741"/>
    </source>
</evidence>
<gene>
    <name evidence="11" type="ORF">AFERRID_14260</name>
</gene>
<evidence type="ECO:0000256" key="4">
    <source>
        <dbReference type="ARBA" id="ARBA00022475"/>
    </source>
</evidence>
<dbReference type="GO" id="GO:0005524">
    <property type="term" value="F:ATP binding"/>
    <property type="evidence" value="ECO:0007669"/>
    <property type="project" value="UniProtKB-KW"/>
</dbReference>
<evidence type="ECO:0000313" key="12">
    <source>
        <dbReference type="Proteomes" id="UP000280188"/>
    </source>
</evidence>
<dbReference type="SMART" id="SM00388">
    <property type="entry name" value="HisKA"/>
    <property type="match status" value="1"/>
</dbReference>
<proteinExistence type="predicted"/>
<dbReference type="InterPro" id="IPR050980">
    <property type="entry name" value="2C_sensor_his_kinase"/>
</dbReference>
<dbReference type="RefSeq" id="WP_232027894.1">
    <property type="nucleotide sequence ID" value="NZ_AP018795.1"/>
</dbReference>
<dbReference type="Pfam" id="PF00512">
    <property type="entry name" value="HisKA"/>
    <property type="match status" value="1"/>
</dbReference>
<dbReference type="InterPro" id="IPR003661">
    <property type="entry name" value="HisK_dim/P_dom"/>
</dbReference>
<keyword evidence="7 11" id="KW-0418">Kinase</keyword>
<accession>A0A2Z6IHK9</accession>
<evidence type="ECO:0000256" key="1">
    <source>
        <dbReference type="ARBA" id="ARBA00000085"/>
    </source>
</evidence>
<evidence type="ECO:0000256" key="5">
    <source>
        <dbReference type="ARBA" id="ARBA00022679"/>
    </source>
</evidence>
<evidence type="ECO:0000259" key="10">
    <source>
        <dbReference type="PROSITE" id="PS50109"/>
    </source>
</evidence>
<evidence type="ECO:0000256" key="3">
    <source>
        <dbReference type="ARBA" id="ARBA00012438"/>
    </source>
</evidence>
<dbReference type="EC" id="2.7.13.3" evidence="3"/>
<evidence type="ECO:0000256" key="9">
    <source>
        <dbReference type="SAM" id="Phobius"/>
    </source>
</evidence>
<dbReference type="PANTHER" id="PTHR44936">
    <property type="entry name" value="SENSOR PROTEIN CREC"/>
    <property type="match status" value="1"/>
</dbReference>
<dbReference type="PANTHER" id="PTHR44936:SF10">
    <property type="entry name" value="SENSOR PROTEIN RSTB"/>
    <property type="match status" value="1"/>
</dbReference>
<feature type="domain" description="Histidine kinase" evidence="10">
    <location>
        <begin position="212"/>
        <end position="417"/>
    </location>
</feature>
<keyword evidence="9" id="KW-0472">Membrane</keyword>
<dbReference type="Gene3D" id="3.30.565.10">
    <property type="entry name" value="Histidine kinase-like ATPase, C-terminal domain"/>
    <property type="match status" value="1"/>
</dbReference>
<comment type="catalytic activity">
    <reaction evidence="1">
        <text>ATP + protein L-histidine = ADP + protein N-phospho-L-histidine.</text>
        <dbReference type="EC" id="2.7.13.3"/>
    </reaction>
</comment>
<dbReference type="SMART" id="SM00387">
    <property type="entry name" value="HATPase_c"/>
    <property type="match status" value="1"/>
</dbReference>
<dbReference type="GO" id="GO:0000155">
    <property type="term" value="F:phosphorelay sensor kinase activity"/>
    <property type="evidence" value="ECO:0007669"/>
    <property type="project" value="InterPro"/>
</dbReference>
<dbReference type="Pfam" id="PF25323">
    <property type="entry name" value="6TM_PilS"/>
    <property type="match status" value="1"/>
</dbReference>
<keyword evidence="8" id="KW-0067">ATP-binding</keyword>
<evidence type="ECO:0000256" key="8">
    <source>
        <dbReference type="ARBA" id="ARBA00022840"/>
    </source>
</evidence>
<name>A0A2Z6IHK9_ACIFI</name>
<feature type="transmembrane region" description="Helical" evidence="9">
    <location>
        <begin position="126"/>
        <end position="144"/>
    </location>
</feature>
<dbReference type="InterPro" id="IPR036097">
    <property type="entry name" value="HisK_dim/P_sf"/>
</dbReference>